<keyword evidence="4" id="KW-0325">Glycoprotein</keyword>
<keyword evidence="3" id="KW-0067">ATP-binding</keyword>
<dbReference type="Pfam" id="PF01453">
    <property type="entry name" value="B_lectin"/>
    <property type="match status" value="1"/>
</dbReference>
<feature type="signal peptide" evidence="5">
    <location>
        <begin position="1"/>
        <end position="20"/>
    </location>
</feature>
<dbReference type="SUPFAM" id="SSF56112">
    <property type="entry name" value="Protein kinase-like (PK-like)"/>
    <property type="match status" value="1"/>
</dbReference>
<dbReference type="PANTHER" id="PTHR32444">
    <property type="entry name" value="BULB-TYPE LECTIN DOMAIN-CONTAINING PROTEIN"/>
    <property type="match status" value="1"/>
</dbReference>
<organism evidence="8 9">
    <name type="scientific">Olea europaea subsp. europaea</name>
    <dbReference type="NCBI Taxonomy" id="158383"/>
    <lineage>
        <taxon>Eukaryota</taxon>
        <taxon>Viridiplantae</taxon>
        <taxon>Streptophyta</taxon>
        <taxon>Embryophyta</taxon>
        <taxon>Tracheophyta</taxon>
        <taxon>Spermatophyta</taxon>
        <taxon>Magnoliopsida</taxon>
        <taxon>eudicotyledons</taxon>
        <taxon>Gunneridae</taxon>
        <taxon>Pentapetalae</taxon>
        <taxon>asterids</taxon>
        <taxon>lamiids</taxon>
        <taxon>Lamiales</taxon>
        <taxon>Oleaceae</taxon>
        <taxon>Oleeae</taxon>
        <taxon>Olea</taxon>
    </lineage>
</organism>
<evidence type="ECO:0000256" key="2">
    <source>
        <dbReference type="ARBA" id="ARBA00022741"/>
    </source>
</evidence>
<evidence type="ECO:0000256" key="5">
    <source>
        <dbReference type="SAM" id="SignalP"/>
    </source>
</evidence>
<evidence type="ECO:0000313" key="8">
    <source>
        <dbReference type="EMBL" id="CAA2984329.1"/>
    </source>
</evidence>
<dbReference type="FunFam" id="3.30.200.20:FF:000162">
    <property type="entry name" value="Adenine nucleotide alpha hydrolase-like domain kinase"/>
    <property type="match status" value="1"/>
</dbReference>
<dbReference type="InterPro" id="IPR003609">
    <property type="entry name" value="Pan_app"/>
</dbReference>
<feature type="domain" description="Bulb-type lectin" evidence="7">
    <location>
        <begin position="26"/>
        <end position="150"/>
    </location>
</feature>
<dbReference type="InterPro" id="IPR001245">
    <property type="entry name" value="Ser-Thr/Tyr_kinase_cat_dom"/>
</dbReference>
<sequence length="453" mass="50458">MEKAIILTISFFLLIICCFGFPVSSVDSLKPGDSLNSSSSLVSTKNVFTLGFYKLTDTELNNNKSYLRICYTDSTLQIPVWLGNREKPIMDDSGILKISSAGKLIITSNISDPVELYAGGNGANITATLLNSGNFVVREMNINGSAGRILWESFDYPIDTLLPGMKLGVNHRTGRNWRLTSWFGEFDPASGAFTLEWDPGTRHFANGNGSVAIAESGDDYNQTESDCRENCLKDCECVGFDPGEYGSGYKCTYWKGKILTFVQSYNGSEPTQFVLVPEVSTKSKRKKEDLRELMTLEEYTETHPVESDRGQGHQLRLFKYSSILRATGSFSPTNKLGEGGFGPVYKGKTVEGREIAVKVLSRRSVQGLLEFKIELILISKIQHVNLVKVLGFCIHGDDRMIIYDYMPNKSLDFFLFSKRELLIWDTCFTIIEGIALSSQILAITDNSQGFESQ</sequence>
<feature type="chain" id="PRO_5035821560" evidence="5">
    <location>
        <begin position="21"/>
        <end position="453"/>
    </location>
</feature>
<dbReference type="SUPFAM" id="SSF51110">
    <property type="entry name" value="alpha-D-mannose-specific plant lectins"/>
    <property type="match status" value="1"/>
</dbReference>
<comment type="caution">
    <text evidence="8">The sequence shown here is derived from an EMBL/GenBank/DDBJ whole genome shotgun (WGS) entry which is preliminary data.</text>
</comment>
<dbReference type="Gene3D" id="2.90.10.10">
    <property type="entry name" value="Bulb-type lectin domain"/>
    <property type="match status" value="1"/>
</dbReference>
<dbReference type="GO" id="GO:0004672">
    <property type="term" value="F:protein kinase activity"/>
    <property type="evidence" value="ECO:0007669"/>
    <property type="project" value="InterPro"/>
</dbReference>
<dbReference type="GO" id="GO:0005524">
    <property type="term" value="F:ATP binding"/>
    <property type="evidence" value="ECO:0007669"/>
    <property type="project" value="UniProtKB-KW"/>
</dbReference>
<dbReference type="SMART" id="SM00108">
    <property type="entry name" value="B_lectin"/>
    <property type="match status" value="1"/>
</dbReference>
<evidence type="ECO:0000259" key="7">
    <source>
        <dbReference type="PROSITE" id="PS50927"/>
    </source>
</evidence>
<keyword evidence="2" id="KW-0547">Nucleotide-binding</keyword>
<name>A0A8S0RYX3_OLEEU</name>
<accession>A0A8S0RYX3</accession>
<evidence type="ECO:0000259" key="6">
    <source>
        <dbReference type="PROSITE" id="PS50011"/>
    </source>
</evidence>
<dbReference type="Gramene" id="OE9A039712T1">
    <property type="protein sequence ID" value="OE9A039712C1"/>
    <property type="gene ID" value="OE9A039712"/>
</dbReference>
<dbReference type="AlphaFoldDB" id="A0A8S0RYX3"/>
<dbReference type="PROSITE" id="PS50011">
    <property type="entry name" value="PROTEIN_KINASE_DOM"/>
    <property type="match status" value="1"/>
</dbReference>
<keyword evidence="9" id="KW-1185">Reference proteome</keyword>
<protein>
    <submittedName>
        <fullName evidence="8">G-type lectin S-receptor-like serine threonine-kinase CES101, partial</fullName>
    </submittedName>
</protein>
<dbReference type="Pfam" id="PF08276">
    <property type="entry name" value="PAN_2"/>
    <property type="match status" value="1"/>
</dbReference>
<dbReference type="InterPro" id="IPR011009">
    <property type="entry name" value="Kinase-like_dom_sf"/>
</dbReference>
<dbReference type="InterPro" id="IPR001480">
    <property type="entry name" value="Bulb-type_lectin_dom"/>
</dbReference>
<evidence type="ECO:0000256" key="4">
    <source>
        <dbReference type="ARBA" id="ARBA00023180"/>
    </source>
</evidence>
<dbReference type="PANTHER" id="PTHR32444:SF226">
    <property type="entry name" value="BULB-TYPE LECTIN DOMAIN-CONTAINING PROTEIN"/>
    <property type="match status" value="1"/>
</dbReference>
<dbReference type="InterPro" id="IPR000719">
    <property type="entry name" value="Prot_kinase_dom"/>
</dbReference>
<dbReference type="OrthoDB" id="912844at2759"/>
<dbReference type="Pfam" id="PF07714">
    <property type="entry name" value="PK_Tyr_Ser-Thr"/>
    <property type="match status" value="1"/>
</dbReference>
<dbReference type="EMBL" id="CACTIH010003760">
    <property type="protein sequence ID" value="CAA2984329.1"/>
    <property type="molecule type" value="Genomic_DNA"/>
</dbReference>
<dbReference type="Gene3D" id="3.30.200.20">
    <property type="entry name" value="Phosphorylase Kinase, domain 1"/>
    <property type="match status" value="1"/>
</dbReference>
<dbReference type="PROSITE" id="PS50927">
    <property type="entry name" value="BULB_LECTIN"/>
    <property type="match status" value="1"/>
</dbReference>
<dbReference type="Proteomes" id="UP000594638">
    <property type="component" value="Unassembled WGS sequence"/>
</dbReference>
<proteinExistence type="predicted"/>
<evidence type="ECO:0000313" key="9">
    <source>
        <dbReference type="Proteomes" id="UP000594638"/>
    </source>
</evidence>
<gene>
    <name evidence="8" type="ORF">OLEA9_A039712</name>
</gene>
<reference evidence="8 9" key="1">
    <citation type="submission" date="2019-12" db="EMBL/GenBank/DDBJ databases">
        <authorList>
            <person name="Alioto T."/>
            <person name="Alioto T."/>
            <person name="Gomez Garrido J."/>
        </authorList>
    </citation>
    <scope>NUCLEOTIDE SEQUENCE [LARGE SCALE GENOMIC DNA]</scope>
</reference>
<evidence type="ECO:0000256" key="3">
    <source>
        <dbReference type="ARBA" id="ARBA00022840"/>
    </source>
</evidence>
<evidence type="ECO:0000256" key="1">
    <source>
        <dbReference type="ARBA" id="ARBA00022729"/>
    </source>
</evidence>
<feature type="domain" description="Protein kinase" evidence="6">
    <location>
        <begin position="330"/>
        <end position="453"/>
    </location>
</feature>
<dbReference type="InterPro" id="IPR036426">
    <property type="entry name" value="Bulb-type_lectin_dom_sf"/>
</dbReference>
<keyword evidence="1 5" id="KW-0732">Signal</keyword>